<keyword evidence="3" id="KW-0995">Kinetochore</keyword>
<dbReference type="InterPro" id="IPR015661">
    <property type="entry name" value="Bub1/Mad3"/>
</dbReference>
<feature type="binding site" evidence="5">
    <location>
        <position position="303"/>
    </location>
    <ligand>
        <name>ATP</name>
        <dbReference type="ChEBI" id="CHEBI:30616"/>
    </ligand>
</feature>
<dbReference type="Pfam" id="PF00069">
    <property type="entry name" value="Pkinase"/>
    <property type="match status" value="1"/>
</dbReference>
<dbReference type="SMART" id="SM00220">
    <property type="entry name" value="S_TKc"/>
    <property type="match status" value="1"/>
</dbReference>
<dbReference type="SUPFAM" id="SSF56112">
    <property type="entry name" value="Protein kinase-like (PK-like)"/>
    <property type="match status" value="1"/>
</dbReference>
<keyword evidence="7" id="KW-0808">Transferase</keyword>
<organism evidence="7">
    <name type="scientific">Hexamita inflata</name>
    <dbReference type="NCBI Taxonomy" id="28002"/>
    <lineage>
        <taxon>Eukaryota</taxon>
        <taxon>Metamonada</taxon>
        <taxon>Diplomonadida</taxon>
        <taxon>Hexamitidae</taxon>
        <taxon>Hexamitinae</taxon>
        <taxon>Hexamita</taxon>
    </lineage>
</organism>
<dbReference type="InterPro" id="IPR011009">
    <property type="entry name" value="Kinase-like_dom_sf"/>
</dbReference>
<keyword evidence="5" id="KW-0547">Nucleotide-binding</keyword>
<sequence length="554" mass="65021">MNLLELKNALAVPFTSFQTALTINKNALFLHQRVHSDETRNVFRLSFKQLIKQFMRGFKHDTRFIRLCFKYARMFKDSQKLIQYFSRQGMNNIEFTLQLAQHYVYSEHNREKAIILLDQYSDQNNIKIQRLRFKLANMNSLWVDEQSEDNNNNIPMQSALTYVQYEEQRLVDNFDKEFNKYKLSFNDQIIKPYNYIALDKMVISKMLQFLQPKNRLEVYYSYKDVTSVTEPIFIPITDKVSISYIEMVNVIPSELYIDQKIEFKTEYSSNLLILKRELGEGGFGKVYKTELYQNNQVYNLAVKFFIREKDQLQVHQAISGSYLRELYAMATILQRATLLNGDLLQQVDLPFTKLYCGLVGEKGNGAILMQYISGQNLYEIVKASDDNISDYKIRKYFKQMVEITILVHKCDVLHCDIKIDNWILSQDKLYLCDFGKAIDLKLFILNEESNLQFDYKYLNSVSPSLSCQNSYLFQADFCGLAGCLYTLLKQKILGTSDVQIINNIITIDKLKISKNVDLYNQIFNILLNYKSPMQYINAKEDSINQLQQISQLLD</sequence>
<dbReference type="PANTHER" id="PTHR14030:SF4">
    <property type="entry name" value="BUB1 KINASE, ISOFORM A-RELATED"/>
    <property type="match status" value="1"/>
</dbReference>
<dbReference type="GO" id="GO:0005524">
    <property type="term" value="F:ATP binding"/>
    <property type="evidence" value="ECO:0007669"/>
    <property type="project" value="UniProtKB-UniRule"/>
</dbReference>
<dbReference type="PROSITE" id="PS00107">
    <property type="entry name" value="PROTEIN_KINASE_ATP"/>
    <property type="match status" value="1"/>
</dbReference>
<comment type="subcellular location">
    <subcellularLocation>
        <location evidence="1">Chromosome</location>
        <location evidence="1">Centromere</location>
        <location evidence="1">Kinetochore</location>
    </subcellularLocation>
</comment>
<accession>A0AA86UGY2</accession>
<dbReference type="EMBL" id="CATOUU010000894">
    <property type="protein sequence ID" value="CAI9957775.1"/>
    <property type="molecule type" value="Genomic_DNA"/>
</dbReference>
<evidence type="ECO:0000313" key="8">
    <source>
        <dbReference type="EMBL" id="CAL6096054.1"/>
    </source>
</evidence>
<keyword evidence="9" id="KW-1185">Reference proteome</keyword>
<dbReference type="GO" id="GO:0000776">
    <property type="term" value="C:kinetochore"/>
    <property type="evidence" value="ECO:0007669"/>
    <property type="project" value="UniProtKB-KW"/>
</dbReference>
<dbReference type="Gene3D" id="1.10.510.10">
    <property type="entry name" value="Transferase(Phosphotransferase) domain 1"/>
    <property type="match status" value="1"/>
</dbReference>
<comment type="caution">
    <text evidence="7">The sequence shown here is derived from an EMBL/GenBank/DDBJ whole genome shotgun (WGS) entry which is preliminary data.</text>
</comment>
<dbReference type="PANTHER" id="PTHR14030">
    <property type="entry name" value="MITOTIC CHECKPOINT SERINE/THREONINE-PROTEIN KINASE BUB1"/>
    <property type="match status" value="1"/>
</dbReference>
<name>A0AA86UGY2_9EUKA</name>
<dbReference type="AlphaFoldDB" id="A0AA86UGY2"/>
<keyword evidence="4" id="KW-0137">Centromere</keyword>
<keyword evidence="2" id="KW-0158">Chromosome</keyword>
<dbReference type="GO" id="GO:0007094">
    <property type="term" value="P:mitotic spindle assembly checkpoint signaling"/>
    <property type="evidence" value="ECO:0007669"/>
    <property type="project" value="InterPro"/>
</dbReference>
<keyword evidence="5" id="KW-0067">ATP-binding</keyword>
<dbReference type="EMBL" id="CAXDID020000482">
    <property type="protein sequence ID" value="CAL6096054.1"/>
    <property type="molecule type" value="Genomic_DNA"/>
</dbReference>
<evidence type="ECO:0000256" key="2">
    <source>
        <dbReference type="ARBA" id="ARBA00022454"/>
    </source>
</evidence>
<evidence type="ECO:0000259" key="6">
    <source>
        <dbReference type="PROSITE" id="PS50011"/>
    </source>
</evidence>
<reference evidence="7" key="1">
    <citation type="submission" date="2023-06" db="EMBL/GenBank/DDBJ databases">
        <authorList>
            <person name="Kurt Z."/>
        </authorList>
    </citation>
    <scope>NUCLEOTIDE SEQUENCE</scope>
</reference>
<proteinExistence type="predicted"/>
<gene>
    <name evidence="7" type="ORF">HINF_LOCUS45420</name>
    <name evidence="8" type="ORF">HINF_LOCUS68245</name>
</gene>
<protein>
    <submittedName>
        <fullName evidence="7">Kinase</fullName>
    </submittedName>
</protein>
<dbReference type="PROSITE" id="PS50011">
    <property type="entry name" value="PROTEIN_KINASE_DOM"/>
    <property type="match status" value="1"/>
</dbReference>
<dbReference type="InterPro" id="IPR017441">
    <property type="entry name" value="Protein_kinase_ATP_BS"/>
</dbReference>
<reference evidence="8 9" key="2">
    <citation type="submission" date="2024-07" db="EMBL/GenBank/DDBJ databases">
        <authorList>
            <person name="Akdeniz Z."/>
        </authorList>
    </citation>
    <scope>NUCLEOTIDE SEQUENCE [LARGE SCALE GENOMIC DNA]</scope>
</reference>
<evidence type="ECO:0000256" key="5">
    <source>
        <dbReference type="PROSITE-ProRule" id="PRU10141"/>
    </source>
</evidence>
<evidence type="ECO:0000256" key="1">
    <source>
        <dbReference type="ARBA" id="ARBA00004629"/>
    </source>
</evidence>
<feature type="domain" description="Protein kinase" evidence="6">
    <location>
        <begin position="272"/>
        <end position="554"/>
    </location>
</feature>
<dbReference type="GO" id="GO:0004672">
    <property type="term" value="F:protein kinase activity"/>
    <property type="evidence" value="ECO:0007669"/>
    <property type="project" value="InterPro"/>
</dbReference>
<dbReference type="Proteomes" id="UP001642409">
    <property type="component" value="Unassembled WGS sequence"/>
</dbReference>
<keyword evidence="7" id="KW-0418">Kinase</keyword>
<evidence type="ECO:0000313" key="7">
    <source>
        <dbReference type="EMBL" id="CAI9957775.1"/>
    </source>
</evidence>
<dbReference type="InterPro" id="IPR000719">
    <property type="entry name" value="Prot_kinase_dom"/>
</dbReference>
<dbReference type="GO" id="GO:0032991">
    <property type="term" value="C:protein-containing complex"/>
    <property type="evidence" value="ECO:0007669"/>
    <property type="project" value="UniProtKB-ARBA"/>
</dbReference>
<evidence type="ECO:0000313" key="9">
    <source>
        <dbReference type="Proteomes" id="UP001642409"/>
    </source>
</evidence>
<evidence type="ECO:0000256" key="3">
    <source>
        <dbReference type="ARBA" id="ARBA00022838"/>
    </source>
</evidence>
<evidence type="ECO:0000256" key="4">
    <source>
        <dbReference type="ARBA" id="ARBA00023328"/>
    </source>
</evidence>
<dbReference type="GO" id="GO:0051754">
    <property type="term" value="P:meiotic sister chromatid cohesion, centromeric"/>
    <property type="evidence" value="ECO:0007669"/>
    <property type="project" value="TreeGrafter"/>
</dbReference>